<dbReference type="Proteomes" id="UP000241421">
    <property type="component" value="Unassembled WGS sequence"/>
</dbReference>
<dbReference type="InterPro" id="IPR002656">
    <property type="entry name" value="Acyl_transf_3_dom"/>
</dbReference>
<evidence type="ECO:0000313" key="4">
    <source>
        <dbReference type="Proteomes" id="UP000241421"/>
    </source>
</evidence>
<keyword evidence="1" id="KW-0472">Membrane</keyword>
<protein>
    <submittedName>
        <fullName evidence="3">Acyltransferase</fullName>
    </submittedName>
</protein>
<dbReference type="PANTHER" id="PTHR23028:SF53">
    <property type="entry name" value="ACYL_TRANSF_3 DOMAIN-CONTAINING PROTEIN"/>
    <property type="match status" value="1"/>
</dbReference>
<keyword evidence="3" id="KW-0808">Transferase</keyword>
<proteinExistence type="predicted"/>
<reference evidence="3 4" key="1">
    <citation type="submission" date="2018-04" db="EMBL/GenBank/DDBJ databases">
        <title>Massilia violaceinigra sp. nov., a novel purple-pigmented bacterium isolated from Tianshan glacier, Xinjiang, China.</title>
        <authorList>
            <person name="Wang H."/>
        </authorList>
    </citation>
    <scope>NUCLEOTIDE SEQUENCE [LARGE SCALE GENOMIC DNA]</scope>
    <source>
        <strain evidence="3 4">B448-2</strain>
    </source>
</reference>
<dbReference type="GO" id="GO:0016747">
    <property type="term" value="F:acyltransferase activity, transferring groups other than amino-acyl groups"/>
    <property type="evidence" value="ECO:0007669"/>
    <property type="project" value="InterPro"/>
</dbReference>
<keyword evidence="4" id="KW-1185">Reference proteome</keyword>
<sequence length="400" mass="43505">MNTHKVAKFTLLKHSALEQDSMHSLLISLLRGLAALQVAAAHLRAEIFPGFKTVADPSLWYQVLALATGFAHQAVVVFFLISGWLVGGSLLNKIGQPDALKLYAVDRVTRLWTVLIPTFGLIVLIGMVTNTVDPGRPDLGSAGAYSLLSFAGNLFGLQTIAVPNFGGNYVLWSLANESWYYLMFPLLLIGFTSKARGKRALAAAAFALAAAFVTFPILIYLAVWLLGTAFSRIKIDCSNTLRVLVFAVLAMLSLYYRVKGSNDDLVPASFVQDMILSIVFLMLLSSMQFKADSSSRLLARVKKGANFFSDFSFTLYVVHVPVIGLLTYYGLAWFGTRRLAPADPASALIYAGVLAGIVAFAYLFYLAFEAHTPRVRRLVKARLLQAKNKGAQGSSMPAGS</sequence>
<feature type="transmembrane region" description="Helical" evidence="1">
    <location>
        <begin position="144"/>
        <end position="166"/>
    </location>
</feature>
<evidence type="ECO:0000256" key="1">
    <source>
        <dbReference type="SAM" id="Phobius"/>
    </source>
</evidence>
<evidence type="ECO:0000313" key="3">
    <source>
        <dbReference type="EMBL" id="PWF48715.1"/>
    </source>
</evidence>
<name>A0A2U2HMS2_9BURK</name>
<dbReference type="GO" id="GO:0009103">
    <property type="term" value="P:lipopolysaccharide biosynthetic process"/>
    <property type="evidence" value="ECO:0007669"/>
    <property type="project" value="TreeGrafter"/>
</dbReference>
<evidence type="ECO:0000259" key="2">
    <source>
        <dbReference type="Pfam" id="PF01757"/>
    </source>
</evidence>
<organism evidence="3 4">
    <name type="scientific">Massilia glaciei</name>
    <dbReference type="NCBI Taxonomy" id="1524097"/>
    <lineage>
        <taxon>Bacteria</taxon>
        <taxon>Pseudomonadati</taxon>
        <taxon>Pseudomonadota</taxon>
        <taxon>Betaproteobacteria</taxon>
        <taxon>Burkholderiales</taxon>
        <taxon>Oxalobacteraceae</taxon>
        <taxon>Telluria group</taxon>
        <taxon>Massilia</taxon>
    </lineage>
</organism>
<gene>
    <name evidence="3" type="ORF">C7C56_010430</name>
</gene>
<dbReference type="InterPro" id="IPR050879">
    <property type="entry name" value="Acyltransferase_3"/>
</dbReference>
<dbReference type="AlphaFoldDB" id="A0A2U2HMS2"/>
<feature type="domain" description="Acyltransferase 3" evidence="2">
    <location>
        <begin position="27"/>
        <end position="365"/>
    </location>
</feature>
<feature type="transmembrane region" description="Helical" evidence="1">
    <location>
        <begin position="178"/>
        <end position="195"/>
    </location>
</feature>
<feature type="transmembrane region" description="Helical" evidence="1">
    <location>
        <begin position="310"/>
        <end position="335"/>
    </location>
</feature>
<accession>A0A2U2HMS2</accession>
<keyword evidence="3" id="KW-0012">Acyltransferase</keyword>
<feature type="transmembrane region" description="Helical" evidence="1">
    <location>
        <begin position="270"/>
        <end position="289"/>
    </location>
</feature>
<dbReference type="OrthoDB" id="9796461at2"/>
<feature type="transmembrane region" description="Helical" evidence="1">
    <location>
        <begin position="201"/>
        <end position="227"/>
    </location>
</feature>
<dbReference type="RefSeq" id="WP_106757357.1">
    <property type="nucleotide sequence ID" value="NZ_PXWF02000155.1"/>
</dbReference>
<feature type="transmembrane region" description="Helical" evidence="1">
    <location>
        <begin position="64"/>
        <end position="91"/>
    </location>
</feature>
<dbReference type="GO" id="GO:0016020">
    <property type="term" value="C:membrane"/>
    <property type="evidence" value="ECO:0007669"/>
    <property type="project" value="TreeGrafter"/>
</dbReference>
<feature type="transmembrane region" description="Helical" evidence="1">
    <location>
        <begin position="239"/>
        <end position="258"/>
    </location>
</feature>
<keyword evidence="1" id="KW-0812">Transmembrane</keyword>
<dbReference type="EMBL" id="PXWF02000155">
    <property type="protein sequence ID" value="PWF48715.1"/>
    <property type="molecule type" value="Genomic_DNA"/>
</dbReference>
<dbReference type="Pfam" id="PF01757">
    <property type="entry name" value="Acyl_transf_3"/>
    <property type="match status" value="1"/>
</dbReference>
<keyword evidence="1" id="KW-1133">Transmembrane helix</keyword>
<feature type="transmembrane region" description="Helical" evidence="1">
    <location>
        <begin position="347"/>
        <end position="368"/>
    </location>
</feature>
<dbReference type="PANTHER" id="PTHR23028">
    <property type="entry name" value="ACETYLTRANSFERASE"/>
    <property type="match status" value="1"/>
</dbReference>
<comment type="caution">
    <text evidence="3">The sequence shown here is derived from an EMBL/GenBank/DDBJ whole genome shotgun (WGS) entry which is preliminary data.</text>
</comment>
<feature type="transmembrane region" description="Helical" evidence="1">
    <location>
        <begin position="111"/>
        <end position="132"/>
    </location>
</feature>